<comment type="similarity">
    <text evidence="1">Belongs to the peptidase C40 family.</text>
</comment>
<dbReference type="Pfam" id="PF00877">
    <property type="entry name" value="NLPC_P60"/>
    <property type="match status" value="1"/>
</dbReference>
<evidence type="ECO:0000313" key="7">
    <source>
        <dbReference type="Proteomes" id="UP000030588"/>
    </source>
</evidence>
<dbReference type="InterPro" id="IPR000064">
    <property type="entry name" value="NLP_P60_dom"/>
</dbReference>
<sequence length="346" mass="38615">MKKGIICFFTVIVLGVGLSRVVLAKEKQPIAGKKAYIDVSVATLWTAPNILRSVDLPSSTNPVDMRKWTSSMSLEQQLQLSDDGMLETQALYGNKVTILERNGDWVKVAVEGQLTPRNDLGYPGWMPIKQLTYDKKFAKKKDAPFVLVESPTAFLYKNASLKKKGLEISYNTRLPYITETKQAFKVLQPDGKTAWISKGDGQYFQSEKSIPYPTGEDLVKTAKKFLGLHYLWAGMSGFGFDCSGFTFTIYQSHGITIPRDSSVQAQNGTEVPLDQLQPGDLLFFAYDEGKGKVHHVAMYIGNGMMIHSPNSKKDVEIIPLKTKGYYEELAGARRYLVPDPINALKH</sequence>
<dbReference type="SUPFAM" id="SSF54001">
    <property type="entry name" value="Cysteine proteinases"/>
    <property type="match status" value="1"/>
</dbReference>
<dbReference type="InterPro" id="IPR057812">
    <property type="entry name" value="SH3_YKFC_2nd"/>
</dbReference>
<dbReference type="InterPro" id="IPR041382">
    <property type="entry name" value="SH3_16"/>
</dbReference>
<evidence type="ECO:0000256" key="2">
    <source>
        <dbReference type="ARBA" id="ARBA00022670"/>
    </source>
</evidence>
<name>A0A0A6VDH6_9BACI</name>
<dbReference type="Pfam" id="PF23795">
    <property type="entry name" value="SH3_YKFC_2nd"/>
    <property type="match status" value="1"/>
</dbReference>
<dbReference type="Pfam" id="PF18348">
    <property type="entry name" value="SH3_16"/>
    <property type="match status" value="1"/>
</dbReference>
<dbReference type="InterPro" id="IPR051202">
    <property type="entry name" value="Peptidase_C40"/>
</dbReference>
<dbReference type="Gene3D" id="3.90.1720.10">
    <property type="entry name" value="endopeptidase domain like (from Nostoc punctiforme)"/>
    <property type="match status" value="1"/>
</dbReference>
<feature type="domain" description="NlpC/P60" evidence="5">
    <location>
        <begin position="212"/>
        <end position="336"/>
    </location>
</feature>
<dbReference type="RefSeq" id="WP_025731233.1">
    <property type="nucleotide sequence ID" value="NZ_JBCNRP010000061.1"/>
</dbReference>
<proteinExistence type="inferred from homology"/>
<evidence type="ECO:0000259" key="5">
    <source>
        <dbReference type="PROSITE" id="PS51935"/>
    </source>
</evidence>
<organism evidence="6 7">
    <name type="scientific">Heyndrickxia ginsengihumi</name>
    <dbReference type="NCBI Taxonomy" id="363870"/>
    <lineage>
        <taxon>Bacteria</taxon>
        <taxon>Bacillati</taxon>
        <taxon>Bacillota</taxon>
        <taxon>Bacilli</taxon>
        <taxon>Bacillales</taxon>
        <taxon>Bacillaceae</taxon>
        <taxon>Heyndrickxia</taxon>
    </lineage>
</organism>
<dbReference type="GO" id="GO:0008234">
    <property type="term" value="F:cysteine-type peptidase activity"/>
    <property type="evidence" value="ECO:0007669"/>
    <property type="project" value="UniProtKB-KW"/>
</dbReference>
<accession>A0A0A6VDH6</accession>
<reference evidence="6 7" key="1">
    <citation type="submission" date="2014-10" db="EMBL/GenBank/DDBJ databases">
        <title>Draft genome of phytase producing Bacillus ginsengihumi strain M2.11.</title>
        <authorList>
            <person name="Toymentseva A."/>
            <person name="Boulygina E.A."/>
            <person name="Kazakov S.V."/>
            <person name="Kayumov I."/>
            <person name="Suleimanova A.D."/>
            <person name="Mardanova A.M."/>
            <person name="Maria S.N."/>
            <person name="Sergey M.Y."/>
            <person name="Sharipova M.R."/>
        </authorList>
    </citation>
    <scope>NUCLEOTIDE SEQUENCE [LARGE SCALE GENOMIC DNA]</scope>
    <source>
        <strain evidence="6 7">M2.11</strain>
    </source>
</reference>
<evidence type="ECO:0000256" key="3">
    <source>
        <dbReference type="ARBA" id="ARBA00022801"/>
    </source>
</evidence>
<dbReference type="Proteomes" id="UP000030588">
    <property type="component" value="Unassembled WGS sequence"/>
</dbReference>
<dbReference type="AlphaFoldDB" id="A0A0A6VDH6"/>
<dbReference type="PANTHER" id="PTHR47053:SF3">
    <property type="entry name" value="GAMMA-D-GLUTAMYL-L-LYSINE DIPEPTIDYL-PEPTIDASE"/>
    <property type="match status" value="1"/>
</dbReference>
<dbReference type="PROSITE" id="PS51935">
    <property type="entry name" value="NLPC_P60"/>
    <property type="match status" value="1"/>
</dbReference>
<evidence type="ECO:0000313" key="6">
    <source>
        <dbReference type="EMBL" id="KHD84594.1"/>
    </source>
</evidence>
<dbReference type="Gene3D" id="2.30.30.40">
    <property type="entry name" value="SH3 Domains"/>
    <property type="match status" value="2"/>
</dbReference>
<keyword evidence="4" id="KW-0788">Thiol protease</keyword>
<dbReference type="STRING" id="363870.NG54_14405"/>
<dbReference type="GO" id="GO:0006508">
    <property type="term" value="P:proteolysis"/>
    <property type="evidence" value="ECO:0007669"/>
    <property type="project" value="UniProtKB-KW"/>
</dbReference>
<keyword evidence="2" id="KW-0645">Protease</keyword>
<dbReference type="OrthoDB" id="9813368at2"/>
<evidence type="ECO:0000256" key="4">
    <source>
        <dbReference type="ARBA" id="ARBA00022807"/>
    </source>
</evidence>
<gene>
    <name evidence="6" type="ORF">NG54_14405</name>
</gene>
<keyword evidence="3" id="KW-0378">Hydrolase</keyword>
<protein>
    <submittedName>
        <fullName evidence="6">Peptidase P60</fullName>
    </submittedName>
</protein>
<dbReference type="InterPro" id="IPR038765">
    <property type="entry name" value="Papain-like_cys_pep_sf"/>
</dbReference>
<comment type="caution">
    <text evidence="6">The sequence shown here is derived from an EMBL/GenBank/DDBJ whole genome shotgun (WGS) entry which is preliminary data.</text>
</comment>
<dbReference type="EMBL" id="JRUN01000050">
    <property type="protein sequence ID" value="KHD84594.1"/>
    <property type="molecule type" value="Genomic_DNA"/>
</dbReference>
<evidence type="ECO:0000256" key="1">
    <source>
        <dbReference type="ARBA" id="ARBA00007074"/>
    </source>
</evidence>
<dbReference type="PANTHER" id="PTHR47053">
    <property type="entry name" value="MUREIN DD-ENDOPEPTIDASE MEPH-RELATED"/>
    <property type="match status" value="1"/>
</dbReference>